<keyword evidence="3" id="KW-0804">Transcription</keyword>
<dbReference type="SMART" id="SM00421">
    <property type="entry name" value="HTH_LUXR"/>
    <property type="match status" value="1"/>
</dbReference>
<proteinExistence type="predicted"/>
<dbReference type="GO" id="GO:0006355">
    <property type="term" value="P:regulation of DNA-templated transcription"/>
    <property type="evidence" value="ECO:0007669"/>
    <property type="project" value="InterPro"/>
</dbReference>
<reference evidence="5 6" key="1">
    <citation type="submission" date="2020-08" db="EMBL/GenBank/DDBJ databases">
        <title>Genomic Encyclopedia of Type Strains, Phase IV (KMG-IV): sequencing the most valuable type-strain genomes for metagenomic binning, comparative biology and taxonomic classification.</title>
        <authorList>
            <person name="Goeker M."/>
        </authorList>
    </citation>
    <scope>NUCLEOTIDE SEQUENCE [LARGE SCALE GENOMIC DNA]</scope>
    <source>
        <strain evidence="5 6">DSM 100044</strain>
    </source>
</reference>
<dbReference type="Proteomes" id="UP000546200">
    <property type="component" value="Unassembled WGS sequence"/>
</dbReference>
<dbReference type="InterPro" id="IPR000792">
    <property type="entry name" value="Tscrpt_reg_LuxR_C"/>
</dbReference>
<dbReference type="Pfam" id="PF00196">
    <property type="entry name" value="GerE"/>
    <property type="match status" value="1"/>
</dbReference>
<evidence type="ECO:0000256" key="3">
    <source>
        <dbReference type="ARBA" id="ARBA00023163"/>
    </source>
</evidence>
<dbReference type="AlphaFoldDB" id="A0A7W9B9S9"/>
<dbReference type="PANTHER" id="PTHR44688">
    <property type="entry name" value="DNA-BINDING TRANSCRIPTIONAL ACTIVATOR DEVR_DOSR"/>
    <property type="match status" value="1"/>
</dbReference>
<dbReference type="SUPFAM" id="SSF46894">
    <property type="entry name" value="C-terminal effector domain of the bipartite response regulators"/>
    <property type="match status" value="1"/>
</dbReference>
<dbReference type="PANTHER" id="PTHR44688:SF16">
    <property type="entry name" value="DNA-BINDING TRANSCRIPTIONAL ACTIVATOR DEVR_DOSR"/>
    <property type="match status" value="1"/>
</dbReference>
<dbReference type="RefSeq" id="WP_184053204.1">
    <property type="nucleotide sequence ID" value="NZ_JACIJK010000001.1"/>
</dbReference>
<feature type="domain" description="HTH luxR-type" evidence="4">
    <location>
        <begin position="2"/>
        <end position="67"/>
    </location>
</feature>
<dbReference type="GO" id="GO:0003677">
    <property type="term" value="F:DNA binding"/>
    <property type="evidence" value="ECO:0007669"/>
    <property type="project" value="UniProtKB-KW"/>
</dbReference>
<evidence type="ECO:0000259" key="4">
    <source>
        <dbReference type="PROSITE" id="PS50043"/>
    </source>
</evidence>
<accession>A0A7W9B9S9</accession>
<keyword evidence="6" id="KW-1185">Reference proteome</keyword>
<dbReference type="EMBL" id="JACIJK010000001">
    <property type="protein sequence ID" value="MBB5713266.1"/>
    <property type="molecule type" value="Genomic_DNA"/>
</dbReference>
<gene>
    <name evidence="5" type="ORF">FHS94_000085</name>
</gene>
<dbReference type="PRINTS" id="PR00038">
    <property type="entry name" value="HTHLUXR"/>
</dbReference>
<dbReference type="CDD" id="cd06170">
    <property type="entry name" value="LuxR_C_like"/>
    <property type="match status" value="1"/>
</dbReference>
<evidence type="ECO:0000256" key="1">
    <source>
        <dbReference type="ARBA" id="ARBA00023015"/>
    </source>
</evidence>
<dbReference type="PROSITE" id="PS50043">
    <property type="entry name" value="HTH_LUXR_2"/>
    <property type="match status" value="1"/>
</dbReference>
<keyword evidence="2 5" id="KW-0238">DNA-binding</keyword>
<evidence type="ECO:0000256" key="2">
    <source>
        <dbReference type="ARBA" id="ARBA00023125"/>
    </source>
</evidence>
<evidence type="ECO:0000313" key="5">
    <source>
        <dbReference type="EMBL" id="MBB5713266.1"/>
    </source>
</evidence>
<name>A0A7W9B9S9_9SPHN</name>
<keyword evidence="1" id="KW-0805">Transcription regulation</keyword>
<dbReference type="PROSITE" id="PS00622">
    <property type="entry name" value="HTH_LUXR_1"/>
    <property type="match status" value="1"/>
</dbReference>
<sequence>MIAHPAVHLTAREGDVLRMVGAGRSSKQIAAALGIAPKTVETYIEHIKLKMGATNRSHMAALAVAWGLLDLNDGPDAHG</sequence>
<evidence type="ECO:0000313" key="6">
    <source>
        <dbReference type="Proteomes" id="UP000546200"/>
    </source>
</evidence>
<organism evidence="5 6">
    <name type="scientific">Sphingomonas aerophila</name>
    <dbReference type="NCBI Taxonomy" id="1344948"/>
    <lineage>
        <taxon>Bacteria</taxon>
        <taxon>Pseudomonadati</taxon>
        <taxon>Pseudomonadota</taxon>
        <taxon>Alphaproteobacteria</taxon>
        <taxon>Sphingomonadales</taxon>
        <taxon>Sphingomonadaceae</taxon>
        <taxon>Sphingomonas</taxon>
    </lineage>
</organism>
<dbReference type="Gene3D" id="1.10.10.10">
    <property type="entry name" value="Winged helix-like DNA-binding domain superfamily/Winged helix DNA-binding domain"/>
    <property type="match status" value="1"/>
</dbReference>
<dbReference type="InterPro" id="IPR036388">
    <property type="entry name" value="WH-like_DNA-bd_sf"/>
</dbReference>
<comment type="caution">
    <text evidence="5">The sequence shown here is derived from an EMBL/GenBank/DDBJ whole genome shotgun (WGS) entry which is preliminary data.</text>
</comment>
<protein>
    <submittedName>
        <fullName evidence="5">DNA-binding CsgD family transcriptional regulator</fullName>
    </submittedName>
</protein>
<dbReference type="InterPro" id="IPR016032">
    <property type="entry name" value="Sig_transdc_resp-reg_C-effctor"/>
</dbReference>